<dbReference type="EMBL" id="CP019471">
    <property type="protein sequence ID" value="UQC75339.1"/>
    <property type="molecule type" value="Genomic_DNA"/>
</dbReference>
<sequence>MPLSHLFTLPVTCLREANAAPHWQLQLGMVVSAQIISIITSRHIQRPQASRVLRALNFSLLFTSLPGILAVPIPRRCFPFRNRRGQEQTGQG</sequence>
<evidence type="ECO:0000313" key="1">
    <source>
        <dbReference type="EMBL" id="UQC75339.1"/>
    </source>
</evidence>
<dbReference type="AlphaFoldDB" id="A0A9Q8W9P2"/>
<evidence type="ECO:0000313" key="2">
    <source>
        <dbReference type="Proteomes" id="UP000830671"/>
    </source>
</evidence>
<dbReference type="RefSeq" id="XP_049136985.1">
    <property type="nucleotide sequence ID" value="XM_049281028.1"/>
</dbReference>
<dbReference type="GeneID" id="73336038"/>
<proteinExistence type="predicted"/>
<dbReference type="KEGG" id="clup:CLUP02_01993"/>
<reference evidence="1" key="1">
    <citation type="journal article" date="2021" name="Mol. Plant Microbe Interact.">
        <title>Complete Genome Sequence of the Plant-Pathogenic Fungus Colletotrichum lupini.</title>
        <authorList>
            <person name="Baroncelli R."/>
            <person name="Pensec F."/>
            <person name="Da Lio D."/>
            <person name="Boufleur T."/>
            <person name="Vicente I."/>
            <person name="Sarrocco S."/>
            <person name="Picot A."/>
            <person name="Baraldi E."/>
            <person name="Sukno S."/>
            <person name="Thon M."/>
            <person name="Le Floch G."/>
        </authorList>
    </citation>
    <scope>NUCLEOTIDE SEQUENCE</scope>
    <source>
        <strain evidence="1">IMI 504893</strain>
    </source>
</reference>
<keyword evidence="2" id="KW-1185">Reference proteome</keyword>
<gene>
    <name evidence="1" type="ORF">CLUP02_01993</name>
</gene>
<name>A0A9Q8W9P2_9PEZI</name>
<accession>A0A9Q8W9P2</accession>
<protein>
    <submittedName>
        <fullName evidence="1">Uncharacterized protein</fullName>
    </submittedName>
</protein>
<organism evidence="1 2">
    <name type="scientific">Colletotrichum lupini</name>
    <dbReference type="NCBI Taxonomy" id="145971"/>
    <lineage>
        <taxon>Eukaryota</taxon>
        <taxon>Fungi</taxon>
        <taxon>Dikarya</taxon>
        <taxon>Ascomycota</taxon>
        <taxon>Pezizomycotina</taxon>
        <taxon>Sordariomycetes</taxon>
        <taxon>Hypocreomycetidae</taxon>
        <taxon>Glomerellales</taxon>
        <taxon>Glomerellaceae</taxon>
        <taxon>Colletotrichum</taxon>
        <taxon>Colletotrichum acutatum species complex</taxon>
    </lineage>
</organism>
<dbReference type="Proteomes" id="UP000830671">
    <property type="component" value="Chromosome 1"/>
</dbReference>